<accession>A0A4Y3TRA5</accession>
<evidence type="ECO:0000313" key="1">
    <source>
        <dbReference type="EMBL" id="GEB83617.1"/>
    </source>
</evidence>
<keyword evidence="2" id="KW-1185">Reference proteome</keyword>
<evidence type="ECO:0000313" key="2">
    <source>
        <dbReference type="Proteomes" id="UP000317617"/>
    </source>
</evidence>
<gene>
    <name evidence="1" type="ORF">AOR01nite_20940</name>
</gene>
<proteinExistence type="predicted"/>
<name>A0A4Y3TRA5_9PROT</name>
<reference evidence="1 2" key="1">
    <citation type="submission" date="2019-06" db="EMBL/GenBank/DDBJ databases">
        <title>Whole genome shotgun sequence of Acetobacter orleanensis NBRC 13752.</title>
        <authorList>
            <person name="Hosoyama A."/>
            <person name="Uohara A."/>
            <person name="Ohji S."/>
            <person name="Ichikawa N."/>
        </authorList>
    </citation>
    <scope>NUCLEOTIDE SEQUENCE [LARGE SCALE GENOMIC DNA]</scope>
    <source>
        <strain evidence="1 2">NBRC 13752</strain>
    </source>
</reference>
<protein>
    <submittedName>
        <fullName evidence="1">Uncharacterized protein</fullName>
    </submittedName>
</protein>
<sequence>MTQTGLASGGDGVGFQQQEFDHIARCDLTIGRPVFCGAPYTGQAVVREEGGFHLCDVTLGTVRFCAGFYTGRAVVREPHGTYARCDLTLGQITFCEGPYTGTAVIPQSAE</sequence>
<dbReference type="EMBL" id="BJMU01000014">
    <property type="protein sequence ID" value="GEB83617.1"/>
    <property type="molecule type" value="Genomic_DNA"/>
</dbReference>
<organism evidence="1 2">
    <name type="scientific">Acetobacter orleanensis</name>
    <dbReference type="NCBI Taxonomy" id="104099"/>
    <lineage>
        <taxon>Bacteria</taxon>
        <taxon>Pseudomonadati</taxon>
        <taxon>Pseudomonadota</taxon>
        <taxon>Alphaproteobacteria</taxon>
        <taxon>Acetobacterales</taxon>
        <taxon>Acetobacteraceae</taxon>
        <taxon>Acetobacter</taxon>
    </lineage>
</organism>
<dbReference type="RefSeq" id="WP_244463393.1">
    <property type="nucleotide sequence ID" value="NZ_BJMU01000014.1"/>
</dbReference>
<dbReference type="Proteomes" id="UP000317617">
    <property type="component" value="Unassembled WGS sequence"/>
</dbReference>
<dbReference type="AlphaFoldDB" id="A0A4Y3TRA5"/>
<comment type="caution">
    <text evidence="1">The sequence shown here is derived from an EMBL/GenBank/DDBJ whole genome shotgun (WGS) entry which is preliminary data.</text>
</comment>